<name>A0A517KY31_9PEZI</name>
<dbReference type="PANTHER" id="PTHR40129">
    <property type="entry name" value="KETOPANTOATE REDUCTASE N-TERMINAL DOMAIN-CONTAINING PROTEIN"/>
    <property type="match status" value="1"/>
</dbReference>
<dbReference type="Gene3D" id="3.40.50.720">
    <property type="entry name" value="NAD(P)-binding Rossmann-like Domain"/>
    <property type="match status" value="1"/>
</dbReference>
<dbReference type="Proteomes" id="UP000316270">
    <property type="component" value="Chromosome 1"/>
</dbReference>
<proteinExistence type="predicted"/>
<dbReference type="PANTHER" id="PTHR40129:SF2">
    <property type="entry name" value="KETOPANTOATE REDUCTASE N-TERMINAL DOMAIN-CONTAINING PROTEIN"/>
    <property type="match status" value="1"/>
</dbReference>
<accession>A0A517KY31</accession>
<dbReference type="AlphaFoldDB" id="A0A517KY31"/>
<reference evidence="1 2" key="1">
    <citation type="submission" date="2019-07" db="EMBL/GenBank/DDBJ databases">
        <title>Finished genome of Venturia effusa.</title>
        <authorList>
            <person name="Young C.A."/>
            <person name="Cox M.P."/>
            <person name="Ganley A.R.D."/>
            <person name="David W.J."/>
        </authorList>
    </citation>
    <scope>NUCLEOTIDE SEQUENCE [LARGE SCALE GENOMIC DNA]</scope>
    <source>
        <strain evidence="2">albino</strain>
    </source>
</reference>
<sequence length="282" mass="31859">MAEMRQPDPVDILILGAGWTSTFLIPLLQSLKITYAATTTTGRDGTIPFKFNPSSTSEEENLHQYKALPFAKTVLITFPVSGRGQSRKLVENYQSVHGGRAQNWIQLGSTGIFSAKEWNDFESPWDRENGRGVAEEELLGLGVCGAVVLNLAGLYDGEGRNPRNWVRRVAKSKADVSKKQAVHLIHGRDVARAILACHESFSKVEGRRWIITDMFVYDWWTLMMDWGGRLEDETDLRTAVFELMEETGVKALPRDTDRLGRRLDSREFWKRAGILPECGRMN</sequence>
<protein>
    <submittedName>
        <fullName evidence="1">Uncharacterized protein</fullName>
    </submittedName>
</protein>
<dbReference type="OrthoDB" id="674948at2759"/>
<evidence type="ECO:0000313" key="2">
    <source>
        <dbReference type="Proteomes" id="UP000316270"/>
    </source>
</evidence>
<evidence type="ECO:0000313" key="1">
    <source>
        <dbReference type="EMBL" id="QDS68286.1"/>
    </source>
</evidence>
<dbReference type="EMBL" id="CP042185">
    <property type="protein sequence ID" value="QDS68286.1"/>
    <property type="molecule type" value="Genomic_DNA"/>
</dbReference>
<organism evidence="1 2">
    <name type="scientific">Venturia effusa</name>
    <dbReference type="NCBI Taxonomy" id="50376"/>
    <lineage>
        <taxon>Eukaryota</taxon>
        <taxon>Fungi</taxon>
        <taxon>Dikarya</taxon>
        <taxon>Ascomycota</taxon>
        <taxon>Pezizomycotina</taxon>
        <taxon>Dothideomycetes</taxon>
        <taxon>Pleosporomycetidae</taxon>
        <taxon>Venturiales</taxon>
        <taxon>Venturiaceae</taxon>
        <taxon>Venturia</taxon>
    </lineage>
</organism>
<dbReference type="STRING" id="50376.A0A517KY31"/>
<gene>
    <name evidence="1" type="ORF">FKW77_010650</name>
</gene>
<keyword evidence="2" id="KW-1185">Reference proteome</keyword>